<dbReference type="GO" id="GO:0043565">
    <property type="term" value="F:sequence-specific DNA binding"/>
    <property type="evidence" value="ECO:0007669"/>
    <property type="project" value="InterPro"/>
</dbReference>
<feature type="domain" description="HTH araC/xylS-type" evidence="4">
    <location>
        <begin position="52"/>
        <end position="153"/>
    </location>
</feature>
<dbReference type="Gene3D" id="1.10.10.60">
    <property type="entry name" value="Homeodomain-like"/>
    <property type="match status" value="1"/>
</dbReference>
<keyword evidence="2" id="KW-0238">DNA-binding</keyword>
<comment type="caution">
    <text evidence="5">The sequence shown here is derived from an EMBL/GenBank/DDBJ whole genome shotgun (WGS) entry which is preliminary data.</text>
</comment>
<dbReference type="GO" id="GO:0003700">
    <property type="term" value="F:DNA-binding transcription factor activity"/>
    <property type="evidence" value="ECO:0007669"/>
    <property type="project" value="InterPro"/>
</dbReference>
<gene>
    <name evidence="5" type="ORF">Pth03_56810</name>
</gene>
<proteinExistence type="predicted"/>
<dbReference type="Proteomes" id="UP000605992">
    <property type="component" value="Unassembled WGS sequence"/>
</dbReference>
<evidence type="ECO:0000259" key="4">
    <source>
        <dbReference type="PROSITE" id="PS01124"/>
    </source>
</evidence>
<dbReference type="InterPro" id="IPR009057">
    <property type="entry name" value="Homeodomain-like_sf"/>
</dbReference>
<organism evidence="5 6">
    <name type="scientific">Planotetraspora thailandica</name>
    <dbReference type="NCBI Taxonomy" id="487172"/>
    <lineage>
        <taxon>Bacteria</taxon>
        <taxon>Bacillati</taxon>
        <taxon>Actinomycetota</taxon>
        <taxon>Actinomycetes</taxon>
        <taxon>Streptosporangiales</taxon>
        <taxon>Streptosporangiaceae</taxon>
        <taxon>Planotetraspora</taxon>
    </lineage>
</organism>
<keyword evidence="6" id="KW-1185">Reference proteome</keyword>
<evidence type="ECO:0000256" key="1">
    <source>
        <dbReference type="ARBA" id="ARBA00023015"/>
    </source>
</evidence>
<dbReference type="SUPFAM" id="SSF46689">
    <property type="entry name" value="Homeodomain-like"/>
    <property type="match status" value="1"/>
</dbReference>
<name>A0A8J3XW73_9ACTN</name>
<reference evidence="5" key="1">
    <citation type="submission" date="2021-01" db="EMBL/GenBank/DDBJ databases">
        <title>Whole genome shotgun sequence of Planotetraspora thailandica NBRC 104271.</title>
        <authorList>
            <person name="Komaki H."/>
            <person name="Tamura T."/>
        </authorList>
    </citation>
    <scope>NUCLEOTIDE SEQUENCE</scope>
    <source>
        <strain evidence="5">NBRC 104271</strain>
    </source>
</reference>
<dbReference type="SMART" id="SM00342">
    <property type="entry name" value="HTH_ARAC"/>
    <property type="match status" value="1"/>
</dbReference>
<dbReference type="EMBL" id="BOOR01000049">
    <property type="protein sequence ID" value="GII57292.1"/>
    <property type="molecule type" value="Genomic_DNA"/>
</dbReference>
<evidence type="ECO:0000256" key="2">
    <source>
        <dbReference type="ARBA" id="ARBA00023125"/>
    </source>
</evidence>
<dbReference type="Pfam" id="PF12833">
    <property type="entry name" value="HTH_18"/>
    <property type="match status" value="1"/>
</dbReference>
<dbReference type="InterPro" id="IPR018062">
    <property type="entry name" value="HTH_AraC-typ_CS"/>
</dbReference>
<dbReference type="InterPro" id="IPR053142">
    <property type="entry name" value="PchR_regulatory_protein"/>
</dbReference>
<dbReference type="AlphaFoldDB" id="A0A8J3XW73"/>
<dbReference type="PROSITE" id="PS01124">
    <property type="entry name" value="HTH_ARAC_FAMILY_2"/>
    <property type="match status" value="1"/>
</dbReference>
<sequence length="159" mass="17696">MIDSFVESIWVARPGISDADARRLSATADALIAACPEAAQPRSLGRPSEVRGRAHRYVSTHLRDPELSVTGVARHLGISVRALHLAFASEPETIGNLIRRLRLERARDDLLIERSERGLVAVVSRRWGFSGPASFARAFRREFGCSPVQWRRSKAILDQ</sequence>
<dbReference type="InterPro" id="IPR018060">
    <property type="entry name" value="HTH_AraC"/>
</dbReference>
<evidence type="ECO:0000313" key="5">
    <source>
        <dbReference type="EMBL" id="GII57292.1"/>
    </source>
</evidence>
<evidence type="ECO:0000313" key="6">
    <source>
        <dbReference type="Proteomes" id="UP000605992"/>
    </source>
</evidence>
<protein>
    <recommendedName>
        <fullName evidence="4">HTH araC/xylS-type domain-containing protein</fullName>
    </recommendedName>
</protein>
<keyword evidence="1" id="KW-0805">Transcription regulation</keyword>
<keyword evidence="3" id="KW-0804">Transcription</keyword>
<dbReference type="PANTHER" id="PTHR47893:SF1">
    <property type="entry name" value="REGULATORY PROTEIN PCHR"/>
    <property type="match status" value="1"/>
</dbReference>
<dbReference type="PRINTS" id="PR00032">
    <property type="entry name" value="HTHARAC"/>
</dbReference>
<dbReference type="PANTHER" id="PTHR47893">
    <property type="entry name" value="REGULATORY PROTEIN PCHR"/>
    <property type="match status" value="1"/>
</dbReference>
<dbReference type="InterPro" id="IPR020449">
    <property type="entry name" value="Tscrpt_reg_AraC-type_HTH"/>
</dbReference>
<dbReference type="PROSITE" id="PS00041">
    <property type="entry name" value="HTH_ARAC_FAMILY_1"/>
    <property type="match status" value="1"/>
</dbReference>
<dbReference type="RefSeq" id="WP_203947422.1">
    <property type="nucleotide sequence ID" value="NZ_BOOR01000049.1"/>
</dbReference>
<accession>A0A8J3XW73</accession>
<evidence type="ECO:0000256" key="3">
    <source>
        <dbReference type="ARBA" id="ARBA00023163"/>
    </source>
</evidence>